<dbReference type="OMA" id="CALGRMP"/>
<dbReference type="OrthoDB" id="3222at2759"/>
<dbReference type="Gene3D" id="1.20.1080.10">
    <property type="entry name" value="Glycerol uptake facilitator protein"/>
    <property type="match status" value="1"/>
</dbReference>
<dbReference type="Pfam" id="PF00230">
    <property type="entry name" value="MIP"/>
    <property type="match status" value="1"/>
</dbReference>
<gene>
    <name evidence="9" type="ORF">CYBJADRAFT_168536</name>
</gene>
<feature type="transmembrane region" description="Helical" evidence="8">
    <location>
        <begin position="280"/>
        <end position="301"/>
    </location>
</feature>
<feature type="transmembrane region" description="Helical" evidence="8">
    <location>
        <begin position="222"/>
        <end position="240"/>
    </location>
</feature>
<evidence type="ECO:0000256" key="2">
    <source>
        <dbReference type="ARBA" id="ARBA00006175"/>
    </source>
</evidence>
<dbReference type="GO" id="GO:0015254">
    <property type="term" value="F:glycerol channel activity"/>
    <property type="evidence" value="ECO:0007669"/>
    <property type="project" value="TreeGrafter"/>
</dbReference>
<evidence type="ECO:0000313" key="10">
    <source>
        <dbReference type="Proteomes" id="UP000094389"/>
    </source>
</evidence>
<evidence type="ECO:0000256" key="4">
    <source>
        <dbReference type="ARBA" id="ARBA00022692"/>
    </source>
</evidence>
<dbReference type="PANTHER" id="PTHR43829:SF9">
    <property type="entry name" value="AQUAPORIN-9"/>
    <property type="match status" value="1"/>
</dbReference>
<organism evidence="9 10">
    <name type="scientific">Cyberlindnera jadinii (strain ATCC 18201 / CBS 1600 / BCRC 20928 / JCM 3617 / NBRC 0987 / NRRL Y-1542)</name>
    <name type="common">Torula yeast</name>
    <name type="synonym">Candida utilis</name>
    <dbReference type="NCBI Taxonomy" id="983966"/>
    <lineage>
        <taxon>Eukaryota</taxon>
        <taxon>Fungi</taxon>
        <taxon>Dikarya</taxon>
        <taxon>Ascomycota</taxon>
        <taxon>Saccharomycotina</taxon>
        <taxon>Saccharomycetes</taxon>
        <taxon>Phaffomycetales</taxon>
        <taxon>Phaffomycetaceae</taxon>
        <taxon>Cyberlindnera</taxon>
    </lineage>
</organism>
<evidence type="ECO:0000256" key="7">
    <source>
        <dbReference type="RuleBase" id="RU000477"/>
    </source>
</evidence>
<evidence type="ECO:0000313" key="9">
    <source>
        <dbReference type="EMBL" id="ODV72620.1"/>
    </source>
</evidence>
<dbReference type="GeneID" id="30989811"/>
<keyword evidence="4 7" id="KW-0812">Transmembrane</keyword>
<comment type="similarity">
    <text evidence="2 7">Belongs to the MIP/aquaporin (TC 1.A.8) family.</text>
</comment>
<reference evidence="9 10" key="1">
    <citation type="journal article" date="2016" name="Proc. Natl. Acad. Sci. U.S.A.">
        <title>Comparative genomics of biotechnologically important yeasts.</title>
        <authorList>
            <person name="Riley R."/>
            <person name="Haridas S."/>
            <person name="Wolfe K.H."/>
            <person name="Lopes M.R."/>
            <person name="Hittinger C.T."/>
            <person name="Goeker M."/>
            <person name="Salamov A.A."/>
            <person name="Wisecaver J.H."/>
            <person name="Long T.M."/>
            <person name="Calvey C.H."/>
            <person name="Aerts A.L."/>
            <person name="Barry K.W."/>
            <person name="Choi C."/>
            <person name="Clum A."/>
            <person name="Coughlan A.Y."/>
            <person name="Deshpande S."/>
            <person name="Douglass A.P."/>
            <person name="Hanson S.J."/>
            <person name="Klenk H.-P."/>
            <person name="LaButti K.M."/>
            <person name="Lapidus A."/>
            <person name="Lindquist E.A."/>
            <person name="Lipzen A.M."/>
            <person name="Meier-Kolthoff J.P."/>
            <person name="Ohm R.A."/>
            <person name="Otillar R.P."/>
            <person name="Pangilinan J.L."/>
            <person name="Peng Y."/>
            <person name="Rokas A."/>
            <person name="Rosa C.A."/>
            <person name="Scheuner C."/>
            <person name="Sibirny A.A."/>
            <person name="Slot J.C."/>
            <person name="Stielow J.B."/>
            <person name="Sun H."/>
            <person name="Kurtzman C.P."/>
            <person name="Blackwell M."/>
            <person name="Grigoriev I.V."/>
            <person name="Jeffries T.W."/>
        </authorList>
    </citation>
    <scope>NUCLEOTIDE SEQUENCE [LARGE SCALE GENOMIC DNA]</scope>
    <source>
        <strain evidence="10">ATCC 18201 / CBS 1600 / BCRC 20928 / JCM 3617 / NBRC 0987 / NRRL Y-1542</strain>
    </source>
</reference>
<evidence type="ECO:0000256" key="5">
    <source>
        <dbReference type="ARBA" id="ARBA00022989"/>
    </source>
</evidence>
<dbReference type="SUPFAM" id="SSF81338">
    <property type="entry name" value="Aquaporin-like"/>
    <property type="match status" value="1"/>
</dbReference>
<evidence type="ECO:0000256" key="8">
    <source>
        <dbReference type="SAM" id="Phobius"/>
    </source>
</evidence>
<protein>
    <submittedName>
        <fullName evidence="9">Aquaporin</fullName>
    </submittedName>
</protein>
<dbReference type="PRINTS" id="PR00783">
    <property type="entry name" value="MINTRINSICP"/>
</dbReference>
<proteinExistence type="inferred from homology"/>
<comment type="subcellular location">
    <subcellularLocation>
        <location evidence="1">Membrane</location>
        <topology evidence="1">Multi-pass membrane protein</topology>
    </subcellularLocation>
</comment>
<dbReference type="AlphaFoldDB" id="A0A1E4RZE3"/>
<dbReference type="RefSeq" id="XP_020069659.1">
    <property type="nucleotide sequence ID" value="XM_020215415.1"/>
</dbReference>
<name>A0A1E4RZE3_CYBJN</name>
<evidence type="ECO:0000256" key="3">
    <source>
        <dbReference type="ARBA" id="ARBA00022448"/>
    </source>
</evidence>
<dbReference type="NCBIfam" id="TIGR00861">
    <property type="entry name" value="MIP"/>
    <property type="match status" value="1"/>
</dbReference>
<sequence length="344" mass="37995">MTGELLASGEGCSSDIVLTNSTAAPSSGLERRANITDHISCEHFTALQRFRYGFREYFAEFIGTMILVMFGDGVVAQYTLSKGSAGNYTTIAFSWATAVFLGYCCSAGISGAHLNPAVTLSAATFRQFPWRKVLGYMFAQGLGGYIGALIVYGTYIQSINNYSGEGQRIAVGDKSTGGIFCTFPQPYLNTKGQVTSELVTTALLQFGIFSMTDPHNAPLGNFFPFGLWILIYGLGTSFGYQTGYAINFARDFTPRLAALTVGYGTEMFTAYYHYFWVPMIIPFIGALLGAFIYDFFIYQGLDSPLNQPKFGYDIRKKKIQEFEFKLENYKLDFNPEASHGRLDA</sequence>
<accession>A0A1E4RZE3</accession>
<dbReference type="InterPro" id="IPR050363">
    <property type="entry name" value="MIP/Aquaporin"/>
</dbReference>
<dbReference type="GO" id="GO:0005886">
    <property type="term" value="C:plasma membrane"/>
    <property type="evidence" value="ECO:0007669"/>
    <property type="project" value="TreeGrafter"/>
</dbReference>
<keyword evidence="10" id="KW-1185">Reference proteome</keyword>
<dbReference type="CDD" id="cd00333">
    <property type="entry name" value="MIP"/>
    <property type="match status" value="1"/>
</dbReference>
<dbReference type="InterPro" id="IPR023271">
    <property type="entry name" value="Aquaporin-like"/>
</dbReference>
<keyword evidence="6 8" id="KW-0472">Membrane</keyword>
<dbReference type="GO" id="GO:0015250">
    <property type="term" value="F:water channel activity"/>
    <property type="evidence" value="ECO:0007669"/>
    <property type="project" value="TreeGrafter"/>
</dbReference>
<dbReference type="EMBL" id="KV453934">
    <property type="protein sequence ID" value="ODV72620.1"/>
    <property type="molecule type" value="Genomic_DNA"/>
</dbReference>
<dbReference type="InterPro" id="IPR022357">
    <property type="entry name" value="MIP_CS"/>
</dbReference>
<dbReference type="PROSITE" id="PS00221">
    <property type="entry name" value="MIP"/>
    <property type="match status" value="1"/>
</dbReference>
<dbReference type="InterPro" id="IPR000425">
    <property type="entry name" value="MIP"/>
</dbReference>
<evidence type="ECO:0000256" key="6">
    <source>
        <dbReference type="ARBA" id="ARBA00023136"/>
    </source>
</evidence>
<dbReference type="PANTHER" id="PTHR43829">
    <property type="entry name" value="AQUAPORIN OR AQUAGLYCEROPORIN RELATED"/>
    <property type="match status" value="1"/>
</dbReference>
<keyword evidence="3 7" id="KW-0813">Transport</keyword>
<keyword evidence="5 8" id="KW-1133">Transmembrane helix</keyword>
<feature type="transmembrane region" description="Helical" evidence="8">
    <location>
        <begin position="133"/>
        <end position="155"/>
    </location>
</feature>
<feature type="transmembrane region" description="Helical" evidence="8">
    <location>
        <begin position="57"/>
        <end position="80"/>
    </location>
</feature>
<feature type="transmembrane region" description="Helical" evidence="8">
    <location>
        <begin position="92"/>
        <end position="112"/>
    </location>
</feature>
<evidence type="ECO:0000256" key="1">
    <source>
        <dbReference type="ARBA" id="ARBA00004141"/>
    </source>
</evidence>
<dbReference type="Proteomes" id="UP000094389">
    <property type="component" value="Unassembled WGS sequence"/>
</dbReference>
<dbReference type="STRING" id="983966.A0A1E4RZE3"/>